<keyword evidence="1" id="KW-0812">Transmembrane</keyword>
<keyword evidence="3" id="KW-1185">Reference proteome</keyword>
<dbReference type="EMBL" id="CAXAMN010007424">
    <property type="protein sequence ID" value="CAK9021480.1"/>
    <property type="molecule type" value="Genomic_DNA"/>
</dbReference>
<proteinExistence type="predicted"/>
<reference evidence="2 3" key="1">
    <citation type="submission" date="2024-02" db="EMBL/GenBank/DDBJ databases">
        <authorList>
            <person name="Chen Y."/>
            <person name="Shah S."/>
            <person name="Dougan E. K."/>
            <person name="Thang M."/>
            <person name="Chan C."/>
        </authorList>
    </citation>
    <scope>NUCLEOTIDE SEQUENCE [LARGE SCALE GENOMIC DNA]</scope>
</reference>
<feature type="transmembrane region" description="Helical" evidence="1">
    <location>
        <begin position="236"/>
        <end position="259"/>
    </location>
</feature>
<keyword evidence="1" id="KW-0472">Membrane</keyword>
<name>A0ABP0K3X5_9DINO</name>
<sequence>MGEGRGSGDVRTRLAARLRVCILGGTAFLNNESADLVKELASELHKRFSGDGVIFITCGQQGVQEAFAKGCGDGSLVRNLLAQGEICHFRAGQDIVAGRDADQVKKFFLDVGDVYITVEGGPGVAQDARLVMARNASVLALKRTGGASAGKFDFPQAALTPDFATEEQWELLCSSATPVNKAAGIAADLVSVLLQARGRASTLPLTLEMSNSDSLVSWPSTSTMTSVIYANNRRKWTIAVFIVAILVIVILVIAGILYFQESSKKDSTETQATQVELVFPEKTRFLSWNS</sequence>
<dbReference type="Proteomes" id="UP001642484">
    <property type="component" value="Unassembled WGS sequence"/>
</dbReference>
<accession>A0ABP0K3X5</accession>
<evidence type="ECO:0000313" key="2">
    <source>
        <dbReference type="EMBL" id="CAK9021480.1"/>
    </source>
</evidence>
<dbReference type="SUPFAM" id="SSF102405">
    <property type="entry name" value="MCP/YpsA-like"/>
    <property type="match status" value="1"/>
</dbReference>
<evidence type="ECO:0000313" key="3">
    <source>
        <dbReference type="Proteomes" id="UP001642484"/>
    </source>
</evidence>
<comment type="caution">
    <text evidence="2">The sequence shown here is derived from an EMBL/GenBank/DDBJ whole genome shotgun (WGS) entry which is preliminary data.</text>
</comment>
<gene>
    <name evidence="2" type="ORF">CCMP2556_LOCUS14460</name>
</gene>
<dbReference type="Gene3D" id="3.40.50.450">
    <property type="match status" value="1"/>
</dbReference>
<keyword evidence="1" id="KW-1133">Transmembrane helix</keyword>
<evidence type="ECO:0000256" key="1">
    <source>
        <dbReference type="SAM" id="Phobius"/>
    </source>
</evidence>
<protein>
    <submittedName>
        <fullName evidence="2">Uncharacterized protein</fullName>
    </submittedName>
</protein>
<organism evidence="2 3">
    <name type="scientific">Durusdinium trenchii</name>
    <dbReference type="NCBI Taxonomy" id="1381693"/>
    <lineage>
        <taxon>Eukaryota</taxon>
        <taxon>Sar</taxon>
        <taxon>Alveolata</taxon>
        <taxon>Dinophyceae</taxon>
        <taxon>Suessiales</taxon>
        <taxon>Symbiodiniaceae</taxon>
        <taxon>Durusdinium</taxon>
    </lineage>
</organism>